<evidence type="ECO:0000313" key="2">
    <source>
        <dbReference type="EMBL" id="CBW27579.1"/>
    </source>
</evidence>
<dbReference type="EMBL" id="FQ312005">
    <property type="protein sequence ID" value="CBW27579.1"/>
    <property type="molecule type" value="Genomic_DNA"/>
</dbReference>
<keyword evidence="1" id="KW-0175">Coiled coil</keyword>
<feature type="coiled-coil region" evidence="1">
    <location>
        <begin position="32"/>
        <end position="81"/>
    </location>
</feature>
<evidence type="ECO:0000256" key="1">
    <source>
        <dbReference type="SAM" id="Coils"/>
    </source>
</evidence>
<organism evidence="2 3">
    <name type="scientific">Halobacteriovorax marinus (strain ATCC BAA-682 / DSM 15412 / SJ)</name>
    <name type="common">Bacteriovorax marinus</name>
    <dbReference type="NCBI Taxonomy" id="862908"/>
    <lineage>
        <taxon>Bacteria</taxon>
        <taxon>Pseudomonadati</taxon>
        <taxon>Bdellovibrionota</taxon>
        <taxon>Bacteriovoracia</taxon>
        <taxon>Bacteriovoracales</taxon>
        <taxon>Halobacteriovoraceae</taxon>
        <taxon>Halobacteriovorax</taxon>
    </lineage>
</organism>
<evidence type="ECO:0000313" key="3">
    <source>
        <dbReference type="Proteomes" id="UP000008963"/>
    </source>
</evidence>
<keyword evidence="3" id="KW-1185">Reference proteome</keyword>
<proteinExistence type="predicted"/>
<name>E1WY24_HALMS</name>
<dbReference type="STRING" id="862908.BMS_2803"/>
<dbReference type="HOGENOM" id="CLU_155300_0_0_7"/>
<accession>E1WY24</accession>
<sequence length="126" mass="14711">MKILCEVSLGELVDKISILEIKKEKILDKVKNENASKELETLGDTLKKLNLSEIESYISQLREVNTKLWEIEDNIREYERRGDFSTGFIELARAVYITNDQRFALKNEVNIKFGSSIQEVKSYEEY</sequence>
<dbReference type="Pfam" id="PF19662">
    <property type="entry name" value="DUF6165"/>
    <property type="match status" value="1"/>
</dbReference>
<dbReference type="PATRIC" id="fig|862908.3.peg.2680"/>
<dbReference type="eggNOG" id="COG0859">
    <property type="taxonomic scope" value="Bacteria"/>
</dbReference>
<dbReference type="RefSeq" id="WP_014245353.1">
    <property type="nucleotide sequence ID" value="NC_016620.1"/>
</dbReference>
<dbReference type="AlphaFoldDB" id="E1WY24"/>
<protein>
    <submittedName>
        <fullName evidence="2">Uncharacterized protein</fullName>
    </submittedName>
</protein>
<dbReference type="Proteomes" id="UP000008963">
    <property type="component" value="Chromosome"/>
</dbReference>
<dbReference type="KEGG" id="bmx:BMS_2803"/>
<reference evidence="3" key="1">
    <citation type="journal article" date="2013" name="ISME J.">
        <title>A small predatory core genome in the divergent marine Bacteriovorax marinus SJ and the terrestrial Bdellovibrio bacteriovorus.</title>
        <authorList>
            <person name="Crossman L.C."/>
            <person name="Chen H."/>
            <person name="Cerdeno-Tarraga A.M."/>
            <person name="Brooks K."/>
            <person name="Quail M.A."/>
            <person name="Pineiro S.A."/>
            <person name="Hobley L."/>
            <person name="Sockett R.E."/>
            <person name="Bentley S.D."/>
            <person name="Parkhill J."/>
            <person name="Williams H.N."/>
            <person name="Stine O.C."/>
        </authorList>
    </citation>
    <scope>NUCLEOTIDE SEQUENCE [LARGE SCALE GENOMIC DNA]</scope>
    <source>
        <strain evidence="3">ATCC BAA-682 / DSM 15412 / SJ</strain>
    </source>
</reference>
<gene>
    <name evidence="2" type="ordered locus">BMS_2803</name>
</gene>
<dbReference type="OrthoDB" id="9155693at2"/>
<dbReference type="InterPro" id="IPR046163">
    <property type="entry name" value="DUF6165"/>
</dbReference>